<dbReference type="AlphaFoldDB" id="A0AAD7D2S9"/>
<accession>A0AAD7D2S9</accession>
<dbReference type="PANTHER" id="PTHR13789:SF314">
    <property type="entry name" value="FAD-BINDING DOMAIN-CONTAINING PROTEIN"/>
    <property type="match status" value="1"/>
</dbReference>
<dbReference type="GO" id="GO:0004497">
    <property type="term" value="F:monooxygenase activity"/>
    <property type="evidence" value="ECO:0007669"/>
    <property type="project" value="UniProtKB-KW"/>
</dbReference>
<dbReference type="PRINTS" id="PR00420">
    <property type="entry name" value="RNGMNOXGNASE"/>
</dbReference>
<dbReference type="InterPro" id="IPR036188">
    <property type="entry name" value="FAD/NAD-bd_sf"/>
</dbReference>
<dbReference type="Proteomes" id="UP001221757">
    <property type="component" value="Unassembled WGS sequence"/>
</dbReference>
<organism evidence="7 8">
    <name type="scientific">Mycena rosella</name>
    <name type="common">Pink bonnet</name>
    <name type="synonym">Agaricus rosellus</name>
    <dbReference type="NCBI Taxonomy" id="1033263"/>
    <lineage>
        <taxon>Eukaryota</taxon>
        <taxon>Fungi</taxon>
        <taxon>Dikarya</taxon>
        <taxon>Basidiomycota</taxon>
        <taxon>Agaricomycotina</taxon>
        <taxon>Agaricomycetes</taxon>
        <taxon>Agaricomycetidae</taxon>
        <taxon>Agaricales</taxon>
        <taxon>Marasmiineae</taxon>
        <taxon>Mycenaceae</taxon>
        <taxon>Mycena</taxon>
    </lineage>
</organism>
<keyword evidence="8" id="KW-1185">Reference proteome</keyword>
<proteinExistence type="inferred from homology"/>
<comment type="similarity">
    <text evidence="1">Belongs to the paxM FAD-dependent monooxygenase family.</text>
</comment>
<evidence type="ECO:0000256" key="1">
    <source>
        <dbReference type="ARBA" id="ARBA00007992"/>
    </source>
</evidence>
<keyword evidence="3" id="KW-0274">FAD</keyword>
<evidence type="ECO:0000256" key="5">
    <source>
        <dbReference type="ARBA" id="ARBA00023033"/>
    </source>
</evidence>
<protein>
    <recommendedName>
        <fullName evidence="6">FAD-binding domain-containing protein</fullName>
    </recommendedName>
</protein>
<dbReference type="PANTHER" id="PTHR13789">
    <property type="entry name" value="MONOOXYGENASE"/>
    <property type="match status" value="1"/>
</dbReference>
<dbReference type="GO" id="GO:0071949">
    <property type="term" value="F:FAD binding"/>
    <property type="evidence" value="ECO:0007669"/>
    <property type="project" value="InterPro"/>
</dbReference>
<comment type="caution">
    <text evidence="7">The sequence shown here is derived from an EMBL/GenBank/DDBJ whole genome shotgun (WGS) entry which is preliminary data.</text>
</comment>
<keyword evidence="4" id="KW-0560">Oxidoreductase</keyword>
<evidence type="ECO:0000259" key="6">
    <source>
        <dbReference type="Pfam" id="PF01494"/>
    </source>
</evidence>
<dbReference type="Gene3D" id="3.50.50.60">
    <property type="entry name" value="FAD/NAD(P)-binding domain"/>
    <property type="match status" value="1"/>
</dbReference>
<dbReference type="InterPro" id="IPR002938">
    <property type="entry name" value="FAD-bd"/>
</dbReference>
<feature type="domain" description="FAD-binding" evidence="6">
    <location>
        <begin position="11"/>
        <end position="173"/>
    </location>
</feature>
<reference evidence="7" key="1">
    <citation type="submission" date="2023-03" db="EMBL/GenBank/DDBJ databases">
        <title>Massive genome expansion in bonnet fungi (Mycena s.s.) driven by repeated elements and novel gene families across ecological guilds.</title>
        <authorList>
            <consortium name="Lawrence Berkeley National Laboratory"/>
            <person name="Harder C.B."/>
            <person name="Miyauchi S."/>
            <person name="Viragh M."/>
            <person name="Kuo A."/>
            <person name="Thoen E."/>
            <person name="Andreopoulos B."/>
            <person name="Lu D."/>
            <person name="Skrede I."/>
            <person name="Drula E."/>
            <person name="Henrissat B."/>
            <person name="Morin E."/>
            <person name="Kohler A."/>
            <person name="Barry K."/>
            <person name="LaButti K."/>
            <person name="Morin E."/>
            <person name="Salamov A."/>
            <person name="Lipzen A."/>
            <person name="Mereny Z."/>
            <person name="Hegedus B."/>
            <person name="Baldrian P."/>
            <person name="Stursova M."/>
            <person name="Weitz H."/>
            <person name="Taylor A."/>
            <person name="Grigoriev I.V."/>
            <person name="Nagy L.G."/>
            <person name="Martin F."/>
            <person name="Kauserud H."/>
        </authorList>
    </citation>
    <scope>NUCLEOTIDE SEQUENCE</scope>
    <source>
        <strain evidence="7">CBHHK067</strain>
    </source>
</reference>
<dbReference type="SUPFAM" id="SSF54373">
    <property type="entry name" value="FAD-linked reductases, C-terminal domain"/>
    <property type="match status" value="1"/>
</dbReference>
<evidence type="ECO:0000313" key="7">
    <source>
        <dbReference type="EMBL" id="KAJ7676214.1"/>
    </source>
</evidence>
<evidence type="ECO:0000256" key="4">
    <source>
        <dbReference type="ARBA" id="ARBA00023002"/>
    </source>
</evidence>
<dbReference type="InterPro" id="IPR050493">
    <property type="entry name" value="FAD-dep_Monooxygenase_BioMet"/>
</dbReference>
<name>A0AAD7D2S9_MYCRO</name>
<evidence type="ECO:0000256" key="2">
    <source>
        <dbReference type="ARBA" id="ARBA00022630"/>
    </source>
</evidence>
<keyword evidence="2" id="KW-0285">Flavoprotein</keyword>
<evidence type="ECO:0000256" key="3">
    <source>
        <dbReference type="ARBA" id="ARBA00022827"/>
    </source>
</evidence>
<keyword evidence="5" id="KW-0503">Monooxygenase</keyword>
<dbReference type="Pfam" id="PF01494">
    <property type="entry name" value="FAD_binding_3"/>
    <property type="match status" value="1"/>
</dbReference>
<dbReference type="EMBL" id="JARKIE010000145">
    <property type="protein sequence ID" value="KAJ7676214.1"/>
    <property type="molecule type" value="Genomic_DNA"/>
</dbReference>
<gene>
    <name evidence="7" type="ORF">B0H17DRAFT_1207490</name>
</gene>
<evidence type="ECO:0000313" key="8">
    <source>
        <dbReference type="Proteomes" id="UP001221757"/>
    </source>
</evidence>
<sequence length="361" mass="39415">MTSFESPQTQLKVAIVGAGLAGLTEAVGLRMEGHEVHIFESSSINREISAAISLTANALRVLTYLGVNVKNLRAGDNLGVMWFNSEGGEGKFDALYDPHNTFGRYGILCHRSELHDELKRLATAEDRPGRPVTINLKCEALRCDPVTGTLTLKNGEVNQADLIIGADGIHARTSPPLINTLSSSTSGGAAFRCLLETSKMEGDKTLVNIVAYIPDPRDQDKFSKCWNAPSTKEDLVRAFEDYDTQFTALLALLDGPVHLANPRSALPAYVDPGVRAAMSIEDAVTIACLLPRETPKDQIPRRLEGYQTLRKFVLTESVEQVPVPSKRGLYGRSREMQAFIAGHDAVKVAREYLATHSINVE</sequence>
<dbReference type="SUPFAM" id="SSF51905">
    <property type="entry name" value="FAD/NAD(P)-binding domain"/>
    <property type="match status" value="1"/>
</dbReference>